<evidence type="ECO:0000313" key="2">
    <source>
        <dbReference type="Proteomes" id="UP000191116"/>
    </source>
</evidence>
<dbReference type="Pfam" id="PF04325">
    <property type="entry name" value="DUF465"/>
    <property type="match status" value="1"/>
</dbReference>
<proteinExistence type="predicted"/>
<dbReference type="AlphaFoldDB" id="A0A1T4R870"/>
<dbReference type="Proteomes" id="UP000191116">
    <property type="component" value="Unassembled WGS sequence"/>
</dbReference>
<protein>
    <recommendedName>
        <fullName evidence="3">DUF465 domain-containing protein</fullName>
    </recommendedName>
</protein>
<name>A0A1T4R870_9GAMM</name>
<dbReference type="OrthoDB" id="5616367at2"/>
<evidence type="ECO:0008006" key="3">
    <source>
        <dbReference type="Google" id="ProtNLM"/>
    </source>
</evidence>
<dbReference type="InterPro" id="IPR007420">
    <property type="entry name" value="DUF465"/>
</dbReference>
<dbReference type="EMBL" id="FUWP01000004">
    <property type="protein sequence ID" value="SKA12129.1"/>
    <property type="molecule type" value="Genomic_DNA"/>
</dbReference>
<reference evidence="1 2" key="1">
    <citation type="submission" date="2017-02" db="EMBL/GenBank/DDBJ databases">
        <authorList>
            <person name="Peterson S.W."/>
        </authorList>
    </citation>
    <scope>NUCLEOTIDE SEQUENCE [LARGE SCALE GENOMIC DNA]</scope>
    <source>
        <strain evidence="1 2">CECT 9189</strain>
    </source>
</reference>
<accession>A0A1T4R870</accession>
<dbReference type="InterPro" id="IPR038444">
    <property type="entry name" value="DUF465_sf"/>
</dbReference>
<dbReference type="RefSeq" id="WP_080174100.1">
    <property type="nucleotide sequence ID" value="NZ_AP024855.1"/>
</dbReference>
<gene>
    <name evidence="1" type="ORF">CZ814_01224</name>
</gene>
<sequence>MYPEYRSLIISLKGHDVHFDRLFKKHNELDDKINVMTSANGFDETLIERLKKEKLLLKDEIFVYLQQKSQ</sequence>
<dbReference type="Gene3D" id="6.10.280.50">
    <property type="match status" value="1"/>
</dbReference>
<organism evidence="1 2">
    <name type="scientific">Photobacterium toruni</name>
    <dbReference type="NCBI Taxonomy" id="1935446"/>
    <lineage>
        <taxon>Bacteria</taxon>
        <taxon>Pseudomonadati</taxon>
        <taxon>Pseudomonadota</taxon>
        <taxon>Gammaproteobacteria</taxon>
        <taxon>Vibrionales</taxon>
        <taxon>Vibrionaceae</taxon>
        <taxon>Photobacterium</taxon>
    </lineage>
</organism>
<evidence type="ECO:0000313" key="1">
    <source>
        <dbReference type="EMBL" id="SKA12129.1"/>
    </source>
</evidence>